<dbReference type="EMBL" id="JBICCN010000037">
    <property type="protein sequence ID" value="KAL3099864.1"/>
    <property type="molecule type" value="Genomic_DNA"/>
</dbReference>
<accession>A0ABD2KBE7</accession>
<sequence length="383" mass="44622">MDPIVPNPSYPPADEILSERQKRVVFNFTFVKWAAEIAHFGVIKNNGNANKEEAFRNWNVIFPNTNFDISYDGFLGFLHCDQSLGQQIAQKFKSEFFAPDKRHAKPLILNQILQLSFSFAVRILLSVIYEEFFTIHHGIGSFGRWFDSHLRLEYKKFADFVQKHSRLCGCKDVHKLHHYCTIDEENTPTDGSAQLELELFRQEPLWNYAEVIGIDTNECKTVLQFCDDLRNIVHSLLASPSEKQRTTIKYFQKLNEFELLMSFLTTHEFYWYESSAEQLQNAANNIEKSGTLAQQKRALRKLLALLDKLRTAYGQANECELRSGKIKGLTKWGNSIFKFGQILFETFKNQSDEVNYDEMHQLLTIPLPFVQHFLHRLGTFVER</sequence>
<organism evidence="1 2">
    <name type="scientific">Heterodera schachtii</name>
    <name type="common">Sugarbeet cyst nematode worm</name>
    <name type="synonym">Tylenchus schachtii</name>
    <dbReference type="NCBI Taxonomy" id="97005"/>
    <lineage>
        <taxon>Eukaryota</taxon>
        <taxon>Metazoa</taxon>
        <taxon>Ecdysozoa</taxon>
        <taxon>Nematoda</taxon>
        <taxon>Chromadorea</taxon>
        <taxon>Rhabditida</taxon>
        <taxon>Tylenchina</taxon>
        <taxon>Tylenchomorpha</taxon>
        <taxon>Tylenchoidea</taxon>
        <taxon>Heteroderidae</taxon>
        <taxon>Heteroderinae</taxon>
        <taxon>Heterodera</taxon>
    </lineage>
</organism>
<protein>
    <submittedName>
        <fullName evidence="1">Uncharacterized protein</fullName>
    </submittedName>
</protein>
<name>A0ABD2KBE7_HETSC</name>
<dbReference type="Proteomes" id="UP001620645">
    <property type="component" value="Unassembled WGS sequence"/>
</dbReference>
<proteinExistence type="predicted"/>
<reference evidence="1 2" key="1">
    <citation type="submission" date="2024-10" db="EMBL/GenBank/DDBJ databases">
        <authorList>
            <person name="Kim D."/>
        </authorList>
    </citation>
    <scope>NUCLEOTIDE SEQUENCE [LARGE SCALE GENOMIC DNA]</scope>
    <source>
        <strain evidence="1">Taebaek</strain>
    </source>
</reference>
<evidence type="ECO:0000313" key="2">
    <source>
        <dbReference type="Proteomes" id="UP001620645"/>
    </source>
</evidence>
<keyword evidence="2" id="KW-1185">Reference proteome</keyword>
<comment type="caution">
    <text evidence="1">The sequence shown here is derived from an EMBL/GenBank/DDBJ whole genome shotgun (WGS) entry which is preliminary data.</text>
</comment>
<dbReference type="AlphaFoldDB" id="A0ABD2KBE7"/>
<gene>
    <name evidence="1" type="ORF">niasHS_001790</name>
</gene>
<evidence type="ECO:0000313" key="1">
    <source>
        <dbReference type="EMBL" id="KAL3099864.1"/>
    </source>
</evidence>